<feature type="region of interest" description="Disordered" evidence="1">
    <location>
        <begin position="139"/>
        <end position="185"/>
    </location>
</feature>
<accession>A0A6I8MDS0</accession>
<name>A0A6I8MDS0_9CORY</name>
<feature type="compositionally biased region" description="Basic and acidic residues" evidence="1">
    <location>
        <begin position="139"/>
        <end position="148"/>
    </location>
</feature>
<dbReference type="AlphaFoldDB" id="A0A6I8MDS0"/>
<protein>
    <recommendedName>
        <fullName evidence="4">Phage major capsid protein</fullName>
    </recommendedName>
</protein>
<dbReference type="RefSeq" id="WP_155873811.1">
    <property type="nucleotide sequence ID" value="NZ_CP168248.1"/>
</dbReference>
<organism evidence="2 3">
    <name type="scientific">Corynebacterium rouxii</name>
    <dbReference type="NCBI Taxonomy" id="2719119"/>
    <lineage>
        <taxon>Bacteria</taxon>
        <taxon>Bacillati</taxon>
        <taxon>Actinomycetota</taxon>
        <taxon>Actinomycetes</taxon>
        <taxon>Mycobacteriales</taxon>
        <taxon>Corynebacteriaceae</taxon>
        <taxon>Corynebacterium</taxon>
    </lineage>
</organism>
<proteinExistence type="predicted"/>
<evidence type="ECO:0000256" key="1">
    <source>
        <dbReference type="SAM" id="MobiDB-lite"/>
    </source>
</evidence>
<dbReference type="Proteomes" id="UP000423525">
    <property type="component" value="Chromosome"/>
</dbReference>
<dbReference type="EMBL" id="LR738855">
    <property type="protein sequence ID" value="VZH85924.1"/>
    <property type="molecule type" value="Genomic_DNA"/>
</dbReference>
<dbReference type="SUPFAM" id="SSF56563">
    <property type="entry name" value="Major capsid protein gp5"/>
    <property type="match status" value="1"/>
</dbReference>
<evidence type="ECO:0000313" key="2">
    <source>
        <dbReference type="EMBL" id="VZH85924.1"/>
    </source>
</evidence>
<evidence type="ECO:0008006" key="4">
    <source>
        <dbReference type="Google" id="ProtNLM"/>
    </source>
</evidence>
<dbReference type="KEGG" id="crf:FRC0190_01856"/>
<gene>
    <name evidence="2" type="ORF">FRC0190_01856</name>
</gene>
<reference evidence="2 3" key="1">
    <citation type="submission" date="2019-11" db="EMBL/GenBank/DDBJ databases">
        <authorList>
            <person name="Brisse S."/>
        </authorList>
    </citation>
    <scope>NUCLEOTIDE SEQUENCE [LARGE SCALE GENOMIC DNA]</scope>
    <source>
        <strain evidence="2">FRC0190</strain>
    </source>
</reference>
<evidence type="ECO:0000313" key="3">
    <source>
        <dbReference type="Proteomes" id="UP000423525"/>
    </source>
</evidence>
<sequence length="493" mass="53383">MPINLVKASETARTVEGIVVPWEQEGKTSTGSLIFPKDTLDHPAELERVKLLVGHSPAGIPVGHAIAAESRDEGLWMKFQLGSSDDATDALVKASEHVVDAFSIEAVGLKRQGYRATSALLKAVALVPFPAFAEARVTETHAEDHDETVSDNTTIEEAADEENDGTDQDQEAEADMKPKKNPLRPAITPAGIQTTSKEVHASLDDALGVLVAAHNGEMSMDEVHAELKDIVGSSTLVNNPPQWLGEVWAGVAYQRRIVPLVQNKPLRGRKAVGFQWKTKPTVAKWAGDKKDIPSTAAAWQEVTAKAQPWAGGNDLDRQMWDFGEIETIKAYWAAMAESYAYETDKELGAFLTKESTDIGESAPDLIRAISRGALAVDKTVHIPASFAIVNPDDLQTVLDFSQLDVPHYTNLTPVSDPAKWVTSEFVEKGTAIVGAKQAATFFELAGSPLRVEAEHIAKGGKDAALFGYTATLLNRKEALVKVHFEKTKPLRTA</sequence>
<feature type="compositionally biased region" description="Acidic residues" evidence="1">
    <location>
        <begin position="157"/>
        <end position="173"/>
    </location>
</feature>